<dbReference type="GO" id="GO:0009146">
    <property type="term" value="P:purine nucleoside triphosphate catabolic process"/>
    <property type="evidence" value="ECO:0007669"/>
    <property type="project" value="UniProtKB-UniRule"/>
</dbReference>
<comment type="subunit">
    <text evidence="2 10">Homodimer.</text>
</comment>
<evidence type="ECO:0000256" key="6">
    <source>
        <dbReference type="ARBA" id="ARBA00022842"/>
    </source>
</evidence>
<comment type="catalytic activity">
    <reaction evidence="8 10">
        <text>dITP + H2O = dIMP + diphosphate + H(+)</text>
        <dbReference type="Rhea" id="RHEA:28342"/>
        <dbReference type="ChEBI" id="CHEBI:15377"/>
        <dbReference type="ChEBI" id="CHEBI:15378"/>
        <dbReference type="ChEBI" id="CHEBI:33019"/>
        <dbReference type="ChEBI" id="CHEBI:61194"/>
        <dbReference type="ChEBI" id="CHEBI:61382"/>
        <dbReference type="EC" id="3.6.1.66"/>
    </reaction>
</comment>
<dbReference type="GO" id="GO:0035870">
    <property type="term" value="F:dITP diphosphatase activity"/>
    <property type="evidence" value="ECO:0007669"/>
    <property type="project" value="UniProtKB-UniRule"/>
</dbReference>
<evidence type="ECO:0000313" key="13">
    <source>
        <dbReference type="Proteomes" id="UP000702544"/>
    </source>
</evidence>
<dbReference type="FunFam" id="3.90.950.10:FF:000001">
    <property type="entry name" value="dITP/XTP pyrophosphatase"/>
    <property type="match status" value="1"/>
</dbReference>
<feature type="active site" description="Proton acceptor" evidence="10">
    <location>
        <position position="73"/>
    </location>
</feature>
<dbReference type="PANTHER" id="PTHR11067:SF9">
    <property type="entry name" value="INOSINE TRIPHOSPHATE PYROPHOSPHATASE"/>
    <property type="match status" value="1"/>
</dbReference>
<dbReference type="GO" id="GO:0046872">
    <property type="term" value="F:metal ion binding"/>
    <property type="evidence" value="ECO:0007669"/>
    <property type="project" value="UniProtKB-KW"/>
</dbReference>
<keyword evidence="6 10" id="KW-0460">Magnesium</keyword>
<dbReference type="AlphaFoldDB" id="A0AAE4ZAU1"/>
<sequence length="214" mass="24045">MKLALATRNPGKLREIEPLFRDTPVRLVTLNDLGVERRPEEERLEAHPGFAANAMAKARYFHDRTGLPMMAEDSGLCVDALDGAPGPRSRRYAPPEMQARYGEDRANNLHLLRQLRNVPEHERTAHFYCAVAVVLPDEARVFGGRVDGVILKEPLGEGGFGYDPLFWLPERGVSTAQLTLAEKNEVSHRGQAVRAAREWLLERLANETRSARDQ</sequence>
<comment type="function">
    <text evidence="10">Pyrophosphatase that catalyzes the hydrolysis of nucleoside triphosphates to their monophosphate derivatives, with a high preference for the non-canonical purine nucleotides XTP (xanthosine triphosphate), dITP (deoxyinosine triphosphate) and ITP. Seems to function as a house-cleaning enzyme that removes non-canonical purine nucleotides from the nucleotide pool, thus preventing their incorporation into DNA/RNA and avoiding chromosomal lesions.</text>
</comment>
<dbReference type="InterPro" id="IPR029001">
    <property type="entry name" value="ITPase-like_fam"/>
</dbReference>
<dbReference type="Gene3D" id="3.90.950.10">
    <property type="match status" value="1"/>
</dbReference>
<comment type="catalytic activity">
    <reaction evidence="10">
        <text>ITP + H2O = IMP + diphosphate + H(+)</text>
        <dbReference type="Rhea" id="RHEA:29399"/>
        <dbReference type="ChEBI" id="CHEBI:15377"/>
        <dbReference type="ChEBI" id="CHEBI:15378"/>
        <dbReference type="ChEBI" id="CHEBI:33019"/>
        <dbReference type="ChEBI" id="CHEBI:58053"/>
        <dbReference type="ChEBI" id="CHEBI:61402"/>
        <dbReference type="EC" id="3.6.1.66"/>
    </reaction>
</comment>
<dbReference type="GO" id="GO:0036222">
    <property type="term" value="F:XTP diphosphatase activity"/>
    <property type="evidence" value="ECO:0007669"/>
    <property type="project" value="UniProtKB-UniRule"/>
</dbReference>
<dbReference type="Pfam" id="PF01725">
    <property type="entry name" value="Ham1p_like"/>
    <property type="match status" value="1"/>
</dbReference>
<dbReference type="NCBIfam" id="TIGR00042">
    <property type="entry name" value="RdgB/HAM1 family non-canonical purine NTP pyrophosphatase"/>
    <property type="match status" value="1"/>
</dbReference>
<dbReference type="InterPro" id="IPR020922">
    <property type="entry name" value="dITP/XTP_pyrophosphatase"/>
</dbReference>
<dbReference type="GO" id="GO:0036220">
    <property type="term" value="F:ITP diphosphatase activity"/>
    <property type="evidence" value="ECO:0007669"/>
    <property type="project" value="UniProtKB-UniRule"/>
</dbReference>
<dbReference type="GO" id="GO:0017111">
    <property type="term" value="F:ribonucleoside triphosphate phosphatase activity"/>
    <property type="evidence" value="ECO:0007669"/>
    <property type="project" value="InterPro"/>
</dbReference>
<dbReference type="GO" id="GO:0000166">
    <property type="term" value="F:nucleotide binding"/>
    <property type="evidence" value="ECO:0007669"/>
    <property type="project" value="UniProtKB-KW"/>
</dbReference>
<feature type="binding site" evidence="10">
    <location>
        <begin position="160"/>
        <end position="163"/>
    </location>
    <ligand>
        <name>substrate</name>
    </ligand>
</feature>
<organism evidence="12 13">
    <name type="scientific">Candidatus Kutchimonas denitrificans</name>
    <dbReference type="NCBI Taxonomy" id="3056748"/>
    <lineage>
        <taxon>Bacteria</taxon>
        <taxon>Pseudomonadati</taxon>
        <taxon>Gemmatimonadota</taxon>
        <taxon>Gemmatimonadia</taxon>
        <taxon>Candidatus Palauibacterales</taxon>
        <taxon>Candidatus Palauibacteraceae</taxon>
        <taxon>Candidatus Kutchimonas</taxon>
    </lineage>
</organism>
<dbReference type="EMBL" id="JAACAK010000091">
    <property type="protein sequence ID" value="NIR75742.1"/>
    <property type="molecule type" value="Genomic_DNA"/>
</dbReference>
<feature type="binding site" evidence="10">
    <location>
        <position position="74"/>
    </location>
    <ligand>
        <name>substrate</name>
    </ligand>
</feature>
<protein>
    <recommendedName>
        <fullName evidence="10">dITP/XTP pyrophosphatase</fullName>
        <ecNumber evidence="10">3.6.1.66</ecNumber>
    </recommendedName>
    <alternativeName>
        <fullName evidence="10">Non-canonical purine NTP pyrophosphatase</fullName>
    </alternativeName>
    <alternativeName>
        <fullName evidence="10">Non-standard purine NTP pyrophosphatase</fullName>
    </alternativeName>
    <alternativeName>
        <fullName evidence="10">Nucleoside-triphosphate diphosphatase</fullName>
    </alternativeName>
    <alternativeName>
        <fullName evidence="10">Nucleoside-triphosphate pyrophosphatase</fullName>
        <shortName evidence="10">NTPase</shortName>
    </alternativeName>
</protein>
<dbReference type="HAMAP" id="MF_01405">
    <property type="entry name" value="Non_canon_purine_NTPase"/>
    <property type="match status" value="1"/>
</dbReference>
<evidence type="ECO:0000256" key="3">
    <source>
        <dbReference type="ARBA" id="ARBA00022723"/>
    </source>
</evidence>
<evidence type="ECO:0000313" key="12">
    <source>
        <dbReference type="EMBL" id="NIR75742.1"/>
    </source>
</evidence>
<evidence type="ECO:0000256" key="1">
    <source>
        <dbReference type="ARBA" id="ARBA00008023"/>
    </source>
</evidence>
<keyword evidence="4 10" id="KW-0547">Nucleotide-binding</keyword>
<dbReference type="GO" id="GO:0009117">
    <property type="term" value="P:nucleotide metabolic process"/>
    <property type="evidence" value="ECO:0007669"/>
    <property type="project" value="UniProtKB-KW"/>
</dbReference>
<dbReference type="CDD" id="cd00515">
    <property type="entry name" value="HAM1"/>
    <property type="match status" value="1"/>
</dbReference>
<evidence type="ECO:0000256" key="7">
    <source>
        <dbReference type="ARBA" id="ARBA00023080"/>
    </source>
</evidence>
<name>A0AAE4ZAU1_9BACT</name>
<evidence type="ECO:0000256" key="8">
    <source>
        <dbReference type="ARBA" id="ARBA00051875"/>
    </source>
</evidence>
<comment type="caution">
    <text evidence="12">The sequence shown here is derived from an EMBL/GenBank/DDBJ whole genome shotgun (WGS) entry which is preliminary data.</text>
</comment>
<keyword evidence="7 10" id="KW-0546">Nucleotide metabolism</keyword>
<dbReference type="InterPro" id="IPR002637">
    <property type="entry name" value="RdgB/HAM1"/>
</dbReference>
<gene>
    <name evidence="12" type="primary">rdgB</name>
    <name evidence="12" type="ORF">GWO12_11635</name>
</gene>
<dbReference type="EC" id="3.6.1.66" evidence="10"/>
<feature type="binding site" evidence="10">
    <location>
        <position position="183"/>
    </location>
    <ligand>
        <name>substrate</name>
    </ligand>
</feature>
<comment type="similarity">
    <text evidence="1 10 11">Belongs to the HAM1 NTPase family.</text>
</comment>
<feature type="binding site" evidence="10">
    <location>
        <begin position="7"/>
        <end position="12"/>
    </location>
    <ligand>
        <name>substrate</name>
    </ligand>
</feature>
<comment type="catalytic activity">
    <reaction evidence="9 10">
        <text>XTP + H2O = XMP + diphosphate + H(+)</text>
        <dbReference type="Rhea" id="RHEA:28610"/>
        <dbReference type="ChEBI" id="CHEBI:15377"/>
        <dbReference type="ChEBI" id="CHEBI:15378"/>
        <dbReference type="ChEBI" id="CHEBI:33019"/>
        <dbReference type="ChEBI" id="CHEBI:57464"/>
        <dbReference type="ChEBI" id="CHEBI:61314"/>
        <dbReference type="EC" id="3.6.1.66"/>
    </reaction>
</comment>
<feature type="binding site" evidence="10">
    <location>
        <position position="73"/>
    </location>
    <ligand>
        <name>Mg(2+)</name>
        <dbReference type="ChEBI" id="CHEBI:18420"/>
    </ligand>
</feature>
<proteinExistence type="inferred from homology"/>
<evidence type="ECO:0000256" key="9">
    <source>
        <dbReference type="ARBA" id="ARBA00052017"/>
    </source>
</evidence>
<evidence type="ECO:0000256" key="2">
    <source>
        <dbReference type="ARBA" id="ARBA00011738"/>
    </source>
</evidence>
<dbReference type="Proteomes" id="UP000702544">
    <property type="component" value="Unassembled WGS sequence"/>
</dbReference>
<dbReference type="SUPFAM" id="SSF52972">
    <property type="entry name" value="ITPase-like"/>
    <property type="match status" value="1"/>
</dbReference>
<dbReference type="PANTHER" id="PTHR11067">
    <property type="entry name" value="INOSINE TRIPHOSPHATE PYROPHOSPHATASE/HAM1 PROTEIN"/>
    <property type="match status" value="1"/>
</dbReference>
<evidence type="ECO:0000256" key="5">
    <source>
        <dbReference type="ARBA" id="ARBA00022801"/>
    </source>
</evidence>
<evidence type="ECO:0000256" key="10">
    <source>
        <dbReference type="HAMAP-Rule" id="MF_01405"/>
    </source>
</evidence>
<accession>A0AAE4ZAU1</accession>
<feature type="binding site" evidence="10">
    <location>
        <position position="40"/>
    </location>
    <ligand>
        <name>Mg(2+)</name>
        <dbReference type="ChEBI" id="CHEBI:18420"/>
    </ligand>
</feature>
<keyword evidence="3 10" id="KW-0479">Metal-binding</keyword>
<evidence type="ECO:0000256" key="4">
    <source>
        <dbReference type="ARBA" id="ARBA00022741"/>
    </source>
</evidence>
<keyword evidence="5 10" id="KW-0378">Hydrolase</keyword>
<comment type="cofactor">
    <cofactor evidence="10">
        <name>Mg(2+)</name>
        <dbReference type="ChEBI" id="CHEBI:18420"/>
    </cofactor>
    <text evidence="10">Binds 1 Mg(2+) ion per subunit.</text>
</comment>
<evidence type="ECO:0000256" key="11">
    <source>
        <dbReference type="RuleBase" id="RU003781"/>
    </source>
</evidence>
<reference evidence="12 13" key="1">
    <citation type="submission" date="2020-01" db="EMBL/GenBank/DDBJ databases">
        <title>Genomes assembled from Gulf of Kutch pelagic sediment metagenomes.</title>
        <authorList>
            <person name="Chandrashekar M."/>
            <person name="Mahajan M.S."/>
            <person name="Dave K.J."/>
            <person name="Vatsa P."/>
            <person name="Nathani N.M."/>
        </authorList>
    </citation>
    <scope>NUCLEOTIDE SEQUENCE [LARGE SCALE GENOMIC DNA]</scope>
    <source>
        <strain evidence="12">KS3-K002</strain>
    </source>
</reference>
<feature type="binding site" evidence="10">
    <location>
        <begin position="188"/>
        <end position="189"/>
    </location>
    <ligand>
        <name>substrate</name>
    </ligand>
</feature>
<dbReference type="GO" id="GO:0005829">
    <property type="term" value="C:cytosol"/>
    <property type="evidence" value="ECO:0007669"/>
    <property type="project" value="TreeGrafter"/>
</dbReference>